<evidence type="ECO:0000313" key="2">
    <source>
        <dbReference type="EMBL" id="SHK92915.1"/>
    </source>
</evidence>
<dbReference type="Gene3D" id="3.90.1300.10">
    <property type="entry name" value="Amidase signature (AS) domain"/>
    <property type="match status" value="1"/>
</dbReference>
<dbReference type="PANTHER" id="PTHR11895:SF172">
    <property type="entry name" value="GLUTAMYL-TRNA(GLN) AMIDOTRANSFERASE"/>
    <property type="match status" value="1"/>
</dbReference>
<dbReference type="InterPro" id="IPR014087">
    <property type="entry name" value="Carboxybiuret_hydro_AtzE"/>
</dbReference>
<sequence length="473" mass="49971">MSLQPDFAMTAHSDGLSASEIAEAVRGRKLSALDVTEAALARIAKHDPLLNSFTDVTAERARAKARAIDAAVTAGQNAGPLAGVPFAVKNLFDVKGLSTRAGSKINRDLKPSPRDATLIERMEAAGAVLVGALNMGEYAYDFTGENAHDGPSRNPHDLMRMTGGSSGGSGGAVGGGLVPLALGSDTNGSIRVPSSFCGIFGLKPTYGRLSRARSFPFVYSFDHLGPFARSVTDLALSYDAMQGPDPEDAACTTRPAEPVMSLLAEDIGGLRIAVAGGYFQNNVFPEATEAVARVAKALGTTRTVEIPEAARARAAAYVITASEGASLHLDRLRRRPSDFDFAVRDRLLAGAMIPAPLVDRAQKFRRWYRAKVLELFKSVDVILAPATPCVAPKLGQTTFMLDGVEMLVRPNMGVHTQPISFIGLPVVAVPVPLQPMPIGVQIIAAPWREDIALRVAFALERAGVASAPPPRGI</sequence>
<dbReference type="InterPro" id="IPR036928">
    <property type="entry name" value="AS_sf"/>
</dbReference>
<name>A0A1M6WHB6_9BRAD</name>
<dbReference type="GO" id="GO:0016740">
    <property type="term" value="F:transferase activity"/>
    <property type="evidence" value="ECO:0007669"/>
    <property type="project" value="UniProtKB-KW"/>
</dbReference>
<protein>
    <submittedName>
        <fullName evidence="2">Aspartyl-tRNA(Asn)/glutamyl-tRNA(Gln) amidotransferase subunit A</fullName>
    </submittedName>
</protein>
<reference evidence="2 3" key="1">
    <citation type="submission" date="2016-11" db="EMBL/GenBank/DDBJ databases">
        <authorList>
            <person name="Jaros S."/>
            <person name="Januszkiewicz K."/>
            <person name="Wedrychowicz H."/>
        </authorList>
    </citation>
    <scope>NUCLEOTIDE SEQUENCE [LARGE SCALE GENOMIC DNA]</scope>
    <source>
        <strain evidence="2 3">GAS499</strain>
    </source>
</reference>
<keyword evidence="2" id="KW-0808">Transferase</keyword>
<dbReference type="AlphaFoldDB" id="A0A1M6WHB6"/>
<dbReference type="NCBIfam" id="TIGR02715">
    <property type="entry name" value="amido_AtzE"/>
    <property type="match status" value="1"/>
</dbReference>
<feature type="domain" description="Amidase" evidence="1">
    <location>
        <begin position="34"/>
        <end position="450"/>
    </location>
</feature>
<dbReference type="NCBIfam" id="NF006631">
    <property type="entry name" value="PRK09201.1"/>
    <property type="match status" value="1"/>
</dbReference>
<dbReference type="InterPro" id="IPR023631">
    <property type="entry name" value="Amidase_dom"/>
</dbReference>
<evidence type="ECO:0000313" key="3">
    <source>
        <dbReference type="Proteomes" id="UP000189935"/>
    </source>
</evidence>
<dbReference type="InterPro" id="IPR000120">
    <property type="entry name" value="Amidase"/>
</dbReference>
<dbReference type="Pfam" id="PF01425">
    <property type="entry name" value="Amidase"/>
    <property type="match status" value="1"/>
</dbReference>
<evidence type="ECO:0000259" key="1">
    <source>
        <dbReference type="Pfam" id="PF01425"/>
    </source>
</evidence>
<accession>A0A1M6WHB6</accession>
<dbReference type="EMBL" id="LT670844">
    <property type="protein sequence ID" value="SHK92915.1"/>
    <property type="molecule type" value="Genomic_DNA"/>
</dbReference>
<proteinExistence type="predicted"/>
<dbReference type="Proteomes" id="UP000189935">
    <property type="component" value="Chromosome I"/>
</dbReference>
<gene>
    <name evidence="2" type="ORF">SAMN05444159_4553</name>
</gene>
<dbReference type="SUPFAM" id="SSF75304">
    <property type="entry name" value="Amidase signature (AS) enzymes"/>
    <property type="match status" value="1"/>
</dbReference>
<organism evidence="2 3">
    <name type="scientific">Bradyrhizobium lablabi</name>
    <dbReference type="NCBI Taxonomy" id="722472"/>
    <lineage>
        <taxon>Bacteria</taxon>
        <taxon>Pseudomonadati</taxon>
        <taxon>Pseudomonadota</taxon>
        <taxon>Alphaproteobacteria</taxon>
        <taxon>Hyphomicrobiales</taxon>
        <taxon>Nitrobacteraceae</taxon>
        <taxon>Bradyrhizobium</taxon>
    </lineage>
</organism>
<dbReference type="PANTHER" id="PTHR11895">
    <property type="entry name" value="TRANSAMIDASE"/>
    <property type="match status" value="1"/>
</dbReference>